<gene>
    <name evidence="17" type="ORF">TSOC_013960</name>
</gene>
<keyword evidence="8 17" id="KW-0808">Transferase</keyword>
<dbReference type="InterPro" id="IPR015424">
    <property type="entry name" value="PyrdxlP-dep_Trfase"/>
</dbReference>
<dbReference type="Proteomes" id="UP000236333">
    <property type="component" value="Unassembled WGS sequence"/>
</dbReference>
<evidence type="ECO:0000256" key="7">
    <source>
        <dbReference type="ARBA" id="ARBA00022555"/>
    </source>
</evidence>
<dbReference type="NCBIfam" id="TIGR03531">
    <property type="entry name" value="selenium_SpcS"/>
    <property type="match status" value="1"/>
</dbReference>
<dbReference type="GO" id="GO:0000049">
    <property type="term" value="F:tRNA binding"/>
    <property type="evidence" value="ECO:0007669"/>
    <property type="project" value="UniProtKB-KW"/>
</dbReference>
<keyword evidence="12" id="KW-0711">Selenium</keyword>
<proteinExistence type="inferred from homology"/>
<keyword evidence="11" id="KW-0648">Protein biosynthesis</keyword>
<evidence type="ECO:0000256" key="1">
    <source>
        <dbReference type="ARBA" id="ARBA00001933"/>
    </source>
</evidence>
<dbReference type="UniPathway" id="UPA00906">
    <property type="reaction ID" value="UER00898"/>
</dbReference>
<keyword evidence="7" id="KW-0820">tRNA-binding</keyword>
<comment type="catalytic activity">
    <reaction evidence="16">
        <text>O-phospho-L-seryl-tRNA(Sec) + selenophosphate + H2O = L-selenocysteinyl-tRNA(Sec) + 2 phosphate</text>
        <dbReference type="Rhea" id="RHEA:25041"/>
        <dbReference type="Rhea" id="RHEA-COMP:9743"/>
        <dbReference type="Rhea" id="RHEA-COMP:9947"/>
        <dbReference type="ChEBI" id="CHEBI:15377"/>
        <dbReference type="ChEBI" id="CHEBI:16144"/>
        <dbReference type="ChEBI" id="CHEBI:43474"/>
        <dbReference type="ChEBI" id="CHEBI:78551"/>
        <dbReference type="ChEBI" id="CHEBI:78573"/>
        <dbReference type="EC" id="2.9.1.2"/>
    </reaction>
</comment>
<evidence type="ECO:0000256" key="10">
    <source>
        <dbReference type="ARBA" id="ARBA00022898"/>
    </source>
</evidence>
<comment type="similarity">
    <text evidence="4">Belongs to the SepSecS family.</text>
</comment>
<accession>A0A2J7ZIY9</accession>
<evidence type="ECO:0000256" key="3">
    <source>
        <dbReference type="ARBA" id="ARBA00004822"/>
    </source>
</evidence>
<evidence type="ECO:0000313" key="17">
    <source>
        <dbReference type="EMBL" id="PNH00228.1"/>
    </source>
</evidence>
<keyword evidence="9" id="KW-0694">RNA-binding</keyword>
<keyword evidence="10" id="KW-0663">Pyridoxal phosphate</keyword>
<comment type="cofactor">
    <cofactor evidence="1">
        <name>pyridoxal 5'-phosphate</name>
        <dbReference type="ChEBI" id="CHEBI:597326"/>
    </cofactor>
</comment>
<dbReference type="EMBL" id="PGGS01001585">
    <property type="protein sequence ID" value="PNH00228.1"/>
    <property type="molecule type" value="Genomic_DNA"/>
</dbReference>
<dbReference type="PANTHER" id="PTHR12944:SF2">
    <property type="entry name" value="O-PHOSPHOSERYL-TRNA(SEC) SELENIUM TRANSFERASE"/>
    <property type="match status" value="1"/>
</dbReference>
<evidence type="ECO:0000256" key="8">
    <source>
        <dbReference type="ARBA" id="ARBA00022679"/>
    </source>
</evidence>
<feature type="non-terminal residue" evidence="17">
    <location>
        <position position="204"/>
    </location>
</feature>
<name>A0A2J7ZIY9_9CHLO</name>
<dbReference type="Pfam" id="PF05889">
    <property type="entry name" value="SepSecS"/>
    <property type="match status" value="1"/>
</dbReference>
<sequence length="204" mass="21634">MNADNCSLAVGLVSKSYIRQGEQALARRQRLIKALLSSRKLPEKGWDEATVEMLIRDCSAMDSNNFLDNVGVGEREGRVACPAVARRHFGLAHGIGRSGDVAAEQPKAAGSSLLAALTGHLTADALRVAGLVGVGPVTVLPLATGMTLSLVLLALRPQRPPGADVVVWSRIDQKTCLKAITAAGLRPHVVELRRSGDELVTDMQ</sequence>
<evidence type="ECO:0000313" key="18">
    <source>
        <dbReference type="Proteomes" id="UP000236333"/>
    </source>
</evidence>
<dbReference type="GO" id="GO:0001514">
    <property type="term" value="P:selenocysteine incorporation"/>
    <property type="evidence" value="ECO:0007669"/>
    <property type="project" value="TreeGrafter"/>
</dbReference>
<protein>
    <recommendedName>
        <fullName evidence="6">O-phosphoseryl-tRNA(Sec) selenium transferase</fullName>
        <ecNumber evidence="5">2.9.1.2</ecNumber>
    </recommendedName>
    <alternativeName>
        <fullName evidence="13">Selenocysteine synthase</fullName>
    </alternativeName>
    <alternativeName>
        <fullName evidence="14">Selenocysteinyl-tRNA(Sec) synthase</fullName>
    </alternativeName>
    <alternativeName>
        <fullName evidence="15">Sep-tRNA:Sec-tRNA synthase</fullName>
    </alternativeName>
</protein>
<evidence type="ECO:0000256" key="4">
    <source>
        <dbReference type="ARBA" id="ARBA00007037"/>
    </source>
</evidence>
<comment type="caution">
    <text evidence="17">The sequence shown here is derived from an EMBL/GenBank/DDBJ whole genome shotgun (WGS) entry which is preliminary data.</text>
</comment>
<evidence type="ECO:0000256" key="2">
    <source>
        <dbReference type="ARBA" id="ARBA00002552"/>
    </source>
</evidence>
<dbReference type="OrthoDB" id="10263545at2759"/>
<evidence type="ECO:0000256" key="11">
    <source>
        <dbReference type="ARBA" id="ARBA00022917"/>
    </source>
</evidence>
<dbReference type="PANTHER" id="PTHR12944">
    <property type="entry name" value="SOLUBLE LIVER ANTIGEN/LIVER PANCREAS ANTIGEN"/>
    <property type="match status" value="1"/>
</dbReference>
<reference evidence="17 18" key="1">
    <citation type="journal article" date="2017" name="Mol. Biol. Evol.">
        <title>The 4-celled Tetrabaena socialis nuclear genome reveals the essential components for genetic control of cell number at the origin of multicellularity in the volvocine lineage.</title>
        <authorList>
            <person name="Featherston J."/>
            <person name="Arakaki Y."/>
            <person name="Hanschen E.R."/>
            <person name="Ferris P.J."/>
            <person name="Michod R.E."/>
            <person name="Olson B.J.S.C."/>
            <person name="Nozaki H."/>
            <person name="Durand P.M."/>
        </authorList>
    </citation>
    <scope>NUCLEOTIDE SEQUENCE [LARGE SCALE GENOMIC DNA]</scope>
    <source>
        <strain evidence="17 18">NIES-571</strain>
    </source>
</reference>
<evidence type="ECO:0000256" key="15">
    <source>
        <dbReference type="ARBA" id="ARBA00032693"/>
    </source>
</evidence>
<dbReference type="Gene3D" id="3.40.640.10">
    <property type="entry name" value="Type I PLP-dependent aspartate aminotransferase-like (Major domain)"/>
    <property type="match status" value="1"/>
</dbReference>
<evidence type="ECO:0000256" key="12">
    <source>
        <dbReference type="ARBA" id="ARBA00023266"/>
    </source>
</evidence>
<dbReference type="GO" id="GO:0001717">
    <property type="term" value="P:conversion of seryl-tRNAsec to selenocys-tRNAsec"/>
    <property type="evidence" value="ECO:0007669"/>
    <property type="project" value="InterPro"/>
</dbReference>
<dbReference type="SUPFAM" id="SSF53383">
    <property type="entry name" value="PLP-dependent transferases"/>
    <property type="match status" value="1"/>
</dbReference>
<dbReference type="EC" id="2.9.1.2" evidence="5"/>
<dbReference type="GO" id="GO:0098621">
    <property type="term" value="F:O-phosphoseryl-tRNA(Sec) selenium transferase activity"/>
    <property type="evidence" value="ECO:0007669"/>
    <property type="project" value="UniProtKB-EC"/>
</dbReference>
<dbReference type="AlphaFoldDB" id="A0A2J7ZIY9"/>
<keyword evidence="18" id="KW-1185">Reference proteome</keyword>
<comment type="pathway">
    <text evidence="3">Aminoacyl-tRNA biosynthesis; selenocysteinyl-tRNA(Sec) biosynthesis; selenocysteinyl-tRNA(Sec) from L-seryl-tRNA(Sec) (archaeal/eukaryal route): step 2/2.</text>
</comment>
<dbReference type="InterPro" id="IPR015421">
    <property type="entry name" value="PyrdxlP-dep_Trfase_major"/>
</dbReference>
<evidence type="ECO:0000256" key="9">
    <source>
        <dbReference type="ARBA" id="ARBA00022884"/>
    </source>
</evidence>
<dbReference type="InterPro" id="IPR008829">
    <property type="entry name" value="SepSecS/SepCysS"/>
</dbReference>
<dbReference type="InterPro" id="IPR019872">
    <property type="entry name" value="Sec-tRNA_Se_transferase"/>
</dbReference>
<organism evidence="17 18">
    <name type="scientific">Tetrabaena socialis</name>
    <dbReference type="NCBI Taxonomy" id="47790"/>
    <lineage>
        <taxon>Eukaryota</taxon>
        <taxon>Viridiplantae</taxon>
        <taxon>Chlorophyta</taxon>
        <taxon>core chlorophytes</taxon>
        <taxon>Chlorophyceae</taxon>
        <taxon>CS clade</taxon>
        <taxon>Chlamydomonadales</taxon>
        <taxon>Tetrabaenaceae</taxon>
        <taxon>Tetrabaena</taxon>
    </lineage>
</organism>
<evidence type="ECO:0000256" key="14">
    <source>
        <dbReference type="ARBA" id="ARBA00032048"/>
    </source>
</evidence>
<evidence type="ECO:0000256" key="13">
    <source>
        <dbReference type="ARBA" id="ARBA00030669"/>
    </source>
</evidence>
<evidence type="ECO:0000256" key="16">
    <source>
        <dbReference type="ARBA" id="ARBA00048808"/>
    </source>
</evidence>
<comment type="function">
    <text evidence="2">Converts O-phosphoseryl-tRNA(Sec) to selenocysteinyl-tRNA(Sec) required for selenoprotein biosynthesis.</text>
</comment>
<evidence type="ECO:0000256" key="6">
    <source>
        <dbReference type="ARBA" id="ARBA00021963"/>
    </source>
</evidence>
<evidence type="ECO:0000256" key="5">
    <source>
        <dbReference type="ARBA" id="ARBA00012464"/>
    </source>
</evidence>